<evidence type="ECO:0000256" key="1">
    <source>
        <dbReference type="SAM" id="MobiDB-lite"/>
    </source>
</evidence>
<keyword evidence="3" id="KW-1185">Reference proteome</keyword>
<evidence type="ECO:0000313" key="2">
    <source>
        <dbReference type="EMBL" id="KAJ7333689.1"/>
    </source>
</evidence>
<evidence type="ECO:0000313" key="3">
    <source>
        <dbReference type="Proteomes" id="UP001163046"/>
    </source>
</evidence>
<feature type="compositionally biased region" description="Gly residues" evidence="1">
    <location>
        <begin position="171"/>
        <end position="183"/>
    </location>
</feature>
<dbReference type="OrthoDB" id="10542612at2759"/>
<dbReference type="AlphaFoldDB" id="A0A9W9YCF7"/>
<reference evidence="2" key="1">
    <citation type="submission" date="2023-01" db="EMBL/GenBank/DDBJ databases">
        <title>Genome assembly of the deep-sea coral Lophelia pertusa.</title>
        <authorList>
            <person name="Herrera S."/>
            <person name="Cordes E."/>
        </authorList>
    </citation>
    <scope>NUCLEOTIDE SEQUENCE</scope>
    <source>
        <strain evidence="2">USNM1676648</strain>
        <tissue evidence="2">Polyp</tissue>
    </source>
</reference>
<gene>
    <name evidence="2" type="ORF">OS493_015771</name>
</gene>
<sequence>MVVVYSKEKPLHCGNCKEKLETACFRCSECGEIVSCPSCDPRGGFHEDRDRPPRPFVFDHHHPCPRGGLASRGRSFDAPCPRDGFNPRGGFSPRGGSFDHLMERPMHRPNFSTTVPFPGADRGRGFGPRGFGGFPPRCPFPTSFGPMSEQGGDDFSEMHARGGFGPFTPRGRGGLSRGFPGRGMARGRGGFSRGRGSLSPFSGFQGMGCGECGECNHQSVSQEKVIENIPDANGGANVVPETDEENIPDATVGASAEPVKGKPKR</sequence>
<accession>A0A9W9YCF7</accession>
<dbReference type="EMBL" id="MU827785">
    <property type="protein sequence ID" value="KAJ7333689.1"/>
    <property type="molecule type" value="Genomic_DNA"/>
</dbReference>
<feature type="region of interest" description="Disordered" evidence="1">
    <location>
        <begin position="163"/>
        <end position="183"/>
    </location>
</feature>
<comment type="caution">
    <text evidence="2">The sequence shown here is derived from an EMBL/GenBank/DDBJ whole genome shotgun (WGS) entry which is preliminary data.</text>
</comment>
<name>A0A9W9YCF7_9CNID</name>
<proteinExistence type="predicted"/>
<dbReference type="Proteomes" id="UP001163046">
    <property type="component" value="Unassembled WGS sequence"/>
</dbReference>
<feature type="region of interest" description="Disordered" evidence="1">
    <location>
        <begin position="231"/>
        <end position="265"/>
    </location>
</feature>
<organism evidence="2 3">
    <name type="scientific">Desmophyllum pertusum</name>
    <dbReference type="NCBI Taxonomy" id="174260"/>
    <lineage>
        <taxon>Eukaryota</taxon>
        <taxon>Metazoa</taxon>
        <taxon>Cnidaria</taxon>
        <taxon>Anthozoa</taxon>
        <taxon>Hexacorallia</taxon>
        <taxon>Scleractinia</taxon>
        <taxon>Caryophylliina</taxon>
        <taxon>Caryophylliidae</taxon>
        <taxon>Desmophyllum</taxon>
    </lineage>
</organism>
<protein>
    <submittedName>
        <fullName evidence="2">Uncharacterized protein</fullName>
    </submittedName>
</protein>